<evidence type="ECO:0000256" key="2">
    <source>
        <dbReference type="PIRNR" id="PIRNR037240"/>
    </source>
</evidence>
<dbReference type="InterPro" id="IPR015257">
    <property type="entry name" value="Maf1"/>
</dbReference>
<protein>
    <recommendedName>
        <fullName evidence="2">Repressor of RNA polymerase III transcription MAF1</fullName>
    </recommendedName>
</protein>
<dbReference type="Gene3D" id="3.40.1000.50">
    <property type="entry name" value="Repressor of RNA polymerase III transcription Maf1"/>
    <property type="match status" value="1"/>
</dbReference>
<comment type="similarity">
    <text evidence="1 2">Belongs to the MAF1 family.</text>
</comment>
<dbReference type="WBParaSite" id="PgR117X_g012_t01">
    <property type="protein sequence ID" value="PgR117X_g012_t01"/>
    <property type="gene ID" value="PgR117X_g012"/>
</dbReference>
<dbReference type="Proteomes" id="UP000887569">
    <property type="component" value="Unplaced"/>
</dbReference>
<sequence>LLEQTMKYLENANLDRICSVLSNNATDCHLDMRLEAYSCKMVTSEKKQWKRSRMTHGQGPQPLSAPDQPPWPTSLSVSPLKAGASRFRHLSEPSCSGSDNDIDEAGCVYLHAVTTRTLFDLVGVLNTSFPDYDFSHIKSESFSLIPTLSSLIGLVDLKLSATVSNYNEIKEALWREIDEVIKVNDCRIYSYQTEYSGDPFSEDGVMWSFSYFFSNKSLKRILFMSCRALRSDPSLNLSAEELWGFEA</sequence>
<reference evidence="5" key="1">
    <citation type="submission" date="2022-11" db="UniProtKB">
        <authorList>
            <consortium name="WormBaseParasite"/>
        </authorList>
    </citation>
    <scope>IDENTIFICATION</scope>
</reference>
<keyword evidence="2" id="KW-0804">Transcription</keyword>
<dbReference type="AlphaFoldDB" id="A0A915CBR9"/>
<comment type="function">
    <text evidence="2">Element of the TORC1 signaling pathway that acts as a mediator of diverse signals and that represses RNA polymerase III transcription. Inhibits the de novo assembly of TFIIIB onto DNA.</text>
</comment>
<dbReference type="PANTHER" id="PTHR22504">
    <property type="entry name" value="REPRESSOR OF RNA POLYMERASE III TRANSCRIPTION MAF1"/>
    <property type="match status" value="1"/>
</dbReference>
<feature type="region of interest" description="Disordered" evidence="3">
    <location>
        <begin position="49"/>
        <end position="75"/>
    </location>
</feature>
<evidence type="ECO:0000256" key="1">
    <source>
        <dbReference type="ARBA" id="ARBA00006231"/>
    </source>
</evidence>
<dbReference type="PIRSF" id="PIRSF037240">
    <property type="entry name" value="RNA_polIII_Trep_MAF1"/>
    <property type="match status" value="1"/>
</dbReference>
<dbReference type="GO" id="GO:0005634">
    <property type="term" value="C:nucleus"/>
    <property type="evidence" value="ECO:0007669"/>
    <property type="project" value="UniProtKB-SubCell"/>
</dbReference>
<keyword evidence="2" id="KW-0805">Transcription regulation</keyword>
<dbReference type="PANTHER" id="PTHR22504:SF0">
    <property type="entry name" value="REPRESSOR OF RNA POLYMERASE III TRANSCRIPTION MAF1 HOMOLOG"/>
    <property type="match status" value="1"/>
</dbReference>
<comment type="subcellular location">
    <subcellularLocation>
        <location evidence="2">Nucleus</location>
    </subcellularLocation>
</comment>
<dbReference type="GO" id="GO:0000994">
    <property type="term" value="F:RNA polymerase III core binding"/>
    <property type="evidence" value="ECO:0007669"/>
    <property type="project" value="TreeGrafter"/>
</dbReference>
<dbReference type="Pfam" id="PF09174">
    <property type="entry name" value="Maf1"/>
    <property type="match status" value="1"/>
</dbReference>
<keyword evidence="2" id="KW-0678">Repressor</keyword>
<name>A0A915CBR9_PARUN</name>
<dbReference type="GO" id="GO:0016480">
    <property type="term" value="P:negative regulation of transcription by RNA polymerase III"/>
    <property type="evidence" value="ECO:0007669"/>
    <property type="project" value="UniProtKB-UniRule"/>
</dbReference>
<accession>A0A915CBR9</accession>
<evidence type="ECO:0000256" key="3">
    <source>
        <dbReference type="SAM" id="MobiDB-lite"/>
    </source>
</evidence>
<evidence type="ECO:0000313" key="5">
    <source>
        <dbReference type="WBParaSite" id="PgR117X_g012_t01"/>
    </source>
</evidence>
<dbReference type="InterPro" id="IPR038564">
    <property type="entry name" value="Maf1_sf"/>
</dbReference>
<evidence type="ECO:0000313" key="4">
    <source>
        <dbReference type="Proteomes" id="UP000887569"/>
    </source>
</evidence>
<keyword evidence="4" id="KW-1185">Reference proteome</keyword>
<organism evidence="4 5">
    <name type="scientific">Parascaris univalens</name>
    <name type="common">Nematode worm</name>
    <dbReference type="NCBI Taxonomy" id="6257"/>
    <lineage>
        <taxon>Eukaryota</taxon>
        <taxon>Metazoa</taxon>
        <taxon>Ecdysozoa</taxon>
        <taxon>Nematoda</taxon>
        <taxon>Chromadorea</taxon>
        <taxon>Rhabditida</taxon>
        <taxon>Spirurina</taxon>
        <taxon>Ascaridomorpha</taxon>
        <taxon>Ascaridoidea</taxon>
        <taxon>Ascarididae</taxon>
        <taxon>Parascaris</taxon>
    </lineage>
</organism>
<keyword evidence="2" id="KW-0539">Nucleus</keyword>
<proteinExistence type="inferred from homology"/>